<dbReference type="AlphaFoldDB" id="A0A4S3PID0"/>
<proteinExistence type="predicted"/>
<evidence type="ECO:0000313" key="3">
    <source>
        <dbReference type="Proteomes" id="UP000306477"/>
    </source>
</evidence>
<keyword evidence="1" id="KW-0472">Membrane</keyword>
<dbReference type="Pfam" id="PF16079">
    <property type="entry name" value="Phage_holin_5_2"/>
    <property type="match status" value="1"/>
</dbReference>
<reference evidence="2 3" key="1">
    <citation type="journal article" date="2019" name="Indoor Air">
        <title>Impacts of indoor surface finishes on bacterial viability.</title>
        <authorList>
            <person name="Hu J."/>
            <person name="Maamar S.B."/>
            <person name="Glawe A.J."/>
            <person name="Gottel N."/>
            <person name="Gilbert J.A."/>
            <person name="Hartmann E.M."/>
        </authorList>
    </citation>
    <scope>NUCLEOTIDE SEQUENCE [LARGE SCALE GENOMIC DNA]</scope>
    <source>
        <strain evidence="2 3">AF060A6</strain>
    </source>
</reference>
<keyword evidence="1" id="KW-1133">Transmembrane helix</keyword>
<feature type="transmembrane region" description="Helical" evidence="1">
    <location>
        <begin position="54"/>
        <end position="74"/>
    </location>
</feature>
<keyword evidence="3" id="KW-1185">Reference proteome</keyword>
<gene>
    <name evidence="2" type="ORF">E1I69_23580</name>
</gene>
<comment type="caution">
    <text evidence="2">The sequence shown here is derived from an EMBL/GenBank/DDBJ whole genome shotgun (WGS) entry which is preliminary data.</text>
</comment>
<evidence type="ECO:0008006" key="4">
    <source>
        <dbReference type="Google" id="ProtNLM"/>
    </source>
</evidence>
<dbReference type="Proteomes" id="UP000306477">
    <property type="component" value="Unassembled WGS sequence"/>
</dbReference>
<dbReference type="InterPro" id="IPR032111">
    <property type="entry name" value="Clostridium_phage_holin"/>
</dbReference>
<dbReference type="OrthoDB" id="2884029at2"/>
<dbReference type="EMBL" id="SLUB01000102">
    <property type="protein sequence ID" value="THE09130.1"/>
    <property type="molecule type" value="Genomic_DNA"/>
</dbReference>
<protein>
    <recommendedName>
        <fullName evidence="4">Holin</fullName>
    </recommendedName>
</protein>
<keyword evidence="1" id="KW-0812">Transmembrane</keyword>
<evidence type="ECO:0000313" key="2">
    <source>
        <dbReference type="EMBL" id="THE09130.1"/>
    </source>
</evidence>
<organism evidence="2 3">
    <name type="scientific">Bacillus timonensis</name>
    <dbReference type="NCBI Taxonomy" id="1033734"/>
    <lineage>
        <taxon>Bacteria</taxon>
        <taxon>Bacillati</taxon>
        <taxon>Bacillota</taxon>
        <taxon>Bacilli</taxon>
        <taxon>Bacillales</taxon>
        <taxon>Bacillaceae</taxon>
        <taxon>Bacillus</taxon>
    </lineage>
</organism>
<feature type="transmembrane region" description="Helical" evidence="1">
    <location>
        <begin position="86"/>
        <end position="104"/>
    </location>
</feature>
<accession>A0A4S3PID0</accession>
<sequence length="141" mass="16558">MNTKTLGYEPSVFCLKTFFRKLNFIMNNPTFFEYFILKKFRNLVGEKMDLNLKLYIRQDAFILIPVLYFIGLILKETPFIPQWTHRWIQLSFAIFACLLYYGFLIQSVVQAILVTGTTMISEDLIKNTLHGINSAINKKDE</sequence>
<evidence type="ECO:0000256" key="1">
    <source>
        <dbReference type="SAM" id="Phobius"/>
    </source>
</evidence>
<name>A0A4S3PID0_9BACI</name>